<keyword evidence="3" id="KW-1185">Reference proteome</keyword>
<sequence>MSSFLDQVAQFLLSQPLPLHRQTVILPSRRAGIFLQKALESQLDKPSLAPRFISIEDLIFELTGLEAVSRPELYFRLFECLRNSVRPDLKFEEFNRWGRALLQDFNEIDRYLIEPNQIFTYLGDLKRIEQWNLEPGEHTRMLDDYLKFWPALAEVYQELKQSLLAEGKAWQGLAYRAFAEKVQHETKAIAEEYEQFFFIGFNALNNAEEKALLQLYDAGLAQFFWDVDRYYFEDPEQEAGHFLRNSPLVKRLQKHDAFYGLHDELAHGTRKVESIAVAGSNLQSIIASNLLSEQSEEDLAQTAMVLSDEALLPAFLNSIHPNFPSLNLSMGLGLQHSPLAGFFEILLDFPLEAERNAKKTKDGWARYHFKRWEALLNHPITHKIAGSSAYKLQEIRTEMHRKNALYPSFSELGLEQLIEPLSADFFKVDQGIGEQYQRLAHFCEASLSVLVDQSSLQEGLFAFYQLFKQSADTLNRFPYLESFEQSLQFYRELLPDLGIDLRGEPLQGMQVMGWLETRCLDFKQIVVLSLNEGILPKGRSESSLLPFDVKRKFGLPTYLEKDAVFAYHFYRLMQRAQSIYLLHSTSASGIGVVEPSRFVRQLELEWPQKNARLLFKNQIATARSQEAKSNEQVAKSPALLQRLEEIALRGFSPSSLYLYLKDPLQFYYEKVLGLKPDDSLMEELDLPAQGNVLHEFLEYGFSLPDPENPEERIPHSPDPEGSFFKQKLPELKAQLKDLMLKHVPGLPLEQGPNLLHLESMSFMLRNFLKFESARLKKLGSSWKVLATEKGLEGRISLASGRQINLIGNADRIDQEGECIHIIDYKSGAKSKYDYSISSLDMEAFIKKPQAIQLPMYALMYWQQNPQLEIQASVLSLRKLSDNPFSMKMEKSAVLNSENQEAIVTVLQAIFEEMFNPDIPFQSRA</sequence>
<dbReference type="Pfam" id="PF12705">
    <property type="entry name" value="PDDEXK_1"/>
    <property type="match status" value="1"/>
</dbReference>
<dbReference type="AlphaFoldDB" id="A0A7H0VIZ9"/>
<dbReference type="InterPro" id="IPR038726">
    <property type="entry name" value="PDDEXK_AddAB-type"/>
</dbReference>
<reference evidence="2 3" key="1">
    <citation type="submission" date="2020-08" db="EMBL/GenBank/DDBJ databases">
        <title>Croceimicrobium hydrocarbonivorans gen. nov., sp. nov., a novel marine bacterium isolated from a bacterial consortium that degrades polyethylene terephthalate.</title>
        <authorList>
            <person name="Liu R."/>
        </authorList>
    </citation>
    <scope>NUCLEOTIDE SEQUENCE [LARGE SCALE GENOMIC DNA]</scope>
    <source>
        <strain evidence="2 3">A20-9</strain>
    </source>
</reference>
<dbReference type="InterPro" id="IPR011604">
    <property type="entry name" value="PDDEXK-like_dom_sf"/>
</dbReference>
<dbReference type="Gene3D" id="3.90.320.10">
    <property type="match status" value="1"/>
</dbReference>
<evidence type="ECO:0000259" key="1">
    <source>
        <dbReference type="Pfam" id="PF12705"/>
    </source>
</evidence>
<dbReference type="Proteomes" id="UP000516305">
    <property type="component" value="Chromosome"/>
</dbReference>
<gene>
    <name evidence="2" type="ORF">H4K34_07610</name>
</gene>
<name>A0A7H0VIZ9_9FLAO</name>
<evidence type="ECO:0000313" key="2">
    <source>
        <dbReference type="EMBL" id="QNR25697.1"/>
    </source>
</evidence>
<protein>
    <submittedName>
        <fullName evidence="2">PD-(D/E)XK nuclease family protein</fullName>
    </submittedName>
</protein>
<dbReference type="RefSeq" id="WP_210760222.1">
    <property type="nucleotide sequence ID" value="NZ_CP060139.1"/>
</dbReference>
<accession>A0A7H0VIZ9</accession>
<feature type="domain" description="PD-(D/E)XK endonuclease-like" evidence="1">
    <location>
        <begin position="651"/>
        <end position="921"/>
    </location>
</feature>
<dbReference type="KEGG" id="chyd:H4K34_07610"/>
<proteinExistence type="predicted"/>
<organism evidence="2 3">
    <name type="scientific">Croceimicrobium hydrocarbonivorans</name>
    <dbReference type="NCBI Taxonomy" id="2761580"/>
    <lineage>
        <taxon>Bacteria</taxon>
        <taxon>Pseudomonadati</taxon>
        <taxon>Bacteroidota</taxon>
        <taxon>Flavobacteriia</taxon>
        <taxon>Flavobacteriales</taxon>
        <taxon>Owenweeksiaceae</taxon>
        <taxon>Croceimicrobium</taxon>
    </lineage>
</organism>
<dbReference type="InterPro" id="IPR027417">
    <property type="entry name" value="P-loop_NTPase"/>
</dbReference>
<evidence type="ECO:0000313" key="3">
    <source>
        <dbReference type="Proteomes" id="UP000516305"/>
    </source>
</evidence>
<dbReference type="SUPFAM" id="SSF52540">
    <property type="entry name" value="P-loop containing nucleoside triphosphate hydrolases"/>
    <property type="match status" value="1"/>
</dbReference>
<dbReference type="EMBL" id="CP060139">
    <property type="protein sequence ID" value="QNR25697.1"/>
    <property type="molecule type" value="Genomic_DNA"/>
</dbReference>